<evidence type="ECO:0000313" key="2">
    <source>
        <dbReference type="Proteomes" id="UP000663505"/>
    </source>
</evidence>
<dbReference type="EMBL" id="CP071182">
    <property type="protein sequence ID" value="QSO48426.1"/>
    <property type="molecule type" value="Genomic_DNA"/>
</dbReference>
<protein>
    <submittedName>
        <fullName evidence="1">Uncharacterized protein</fullName>
    </submittedName>
</protein>
<dbReference type="Proteomes" id="UP000663505">
    <property type="component" value="Chromosome"/>
</dbReference>
<sequence length="207" mass="23504">MLRSRKVTSSLLVVLVVALFAGTWMYHKVHSKPANYVLANDNFDQPTLKQIWADIDKWNVRYEAQDHEVYVVTGGLNMANPVIMYANSNGNFTFGQQPTTLPQYQFVEWGQSPANWSYSKAINGGYDITTAPNNHPSPENRVPWTPHQTDAGQTFYEWDMSGDTAYYYFKQGNTYITIYARSEQGTNHPAFPSGIFTHLTALNNPVH</sequence>
<name>A0A9X7W0G0_9BACL</name>
<gene>
    <name evidence="1" type="ORF">JZ786_05410</name>
</gene>
<evidence type="ECO:0000313" key="1">
    <source>
        <dbReference type="EMBL" id="QSO48426.1"/>
    </source>
</evidence>
<proteinExistence type="predicted"/>
<reference evidence="1 2" key="1">
    <citation type="submission" date="2021-02" db="EMBL/GenBank/DDBJ databases">
        <title>Alicyclobacillus curvatus sp. nov. and Alicyclobacillus mengziensis sp. nov., two acidophilic bacteria isolated from acid mine drainage.</title>
        <authorList>
            <person name="Huang Y."/>
        </authorList>
    </citation>
    <scope>NUCLEOTIDE SEQUENCE [LARGE SCALE GENOMIC DNA]</scope>
    <source>
        <strain evidence="1 2">S30H14</strain>
    </source>
</reference>
<dbReference type="RefSeq" id="WP_206657761.1">
    <property type="nucleotide sequence ID" value="NZ_CP071182.1"/>
</dbReference>
<organism evidence="1 2">
    <name type="scientific">Alicyclobacillus mengziensis</name>
    <dbReference type="NCBI Taxonomy" id="2931921"/>
    <lineage>
        <taxon>Bacteria</taxon>
        <taxon>Bacillati</taxon>
        <taxon>Bacillota</taxon>
        <taxon>Bacilli</taxon>
        <taxon>Bacillales</taxon>
        <taxon>Alicyclobacillaceae</taxon>
        <taxon>Alicyclobacillus</taxon>
    </lineage>
</organism>
<dbReference type="KEGG" id="afx:JZ786_05410"/>
<accession>A0A9X7W0G0</accession>
<dbReference type="AlphaFoldDB" id="A0A9X7W0G0"/>
<keyword evidence="2" id="KW-1185">Reference proteome</keyword>